<evidence type="ECO:0000313" key="2">
    <source>
        <dbReference type="Proteomes" id="UP000465360"/>
    </source>
</evidence>
<protein>
    <submittedName>
        <fullName evidence="1">Uncharacterized protein</fullName>
    </submittedName>
</protein>
<dbReference type="Proteomes" id="UP000465360">
    <property type="component" value="Unassembled WGS sequence"/>
</dbReference>
<organism evidence="1 2">
    <name type="scientific">Mycobacterium bourgelatii</name>
    <dbReference type="NCBI Taxonomy" id="1273442"/>
    <lineage>
        <taxon>Bacteria</taxon>
        <taxon>Bacillati</taxon>
        <taxon>Actinomycetota</taxon>
        <taxon>Actinomycetes</taxon>
        <taxon>Mycobacteriales</taxon>
        <taxon>Mycobacteriaceae</taxon>
        <taxon>Mycobacterium</taxon>
    </lineage>
</organism>
<keyword evidence="2" id="KW-1185">Reference proteome</keyword>
<reference evidence="1 2" key="1">
    <citation type="journal article" date="2019" name="Emerg. Microbes Infect.">
        <title>Comprehensive subspecies identification of 175 nontuberculous mycobacteria species based on 7547 genomic profiles.</title>
        <authorList>
            <person name="Matsumoto Y."/>
            <person name="Kinjo T."/>
            <person name="Motooka D."/>
            <person name="Nabeya D."/>
            <person name="Jung N."/>
            <person name="Uechi K."/>
            <person name="Horii T."/>
            <person name="Iida T."/>
            <person name="Fujita J."/>
            <person name="Nakamura S."/>
        </authorList>
    </citation>
    <scope>NUCLEOTIDE SEQUENCE [LARGE SCALE GENOMIC DNA]</scope>
    <source>
        <strain evidence="1 2">JCM 30725</strain>
    </source>
</reference>
<evidence type="ECO:0000313" key="1">
    <source>
        <dbReference type="EMBL" id="GFG92654.1"/>
    </source>
</evidence>
<gene>
    <name evidence="1" type="ORF">MBOU_46960</name>
</gene>
<name>A0A7I9YVC1_MYCBU</name>
<sequence length="72" mass="6953">MVTTAFGGGGTFASGALHGRACAAGASPVAMLIGSKSPTAAVAASETGNKRGIADMSHLPRGEAPQLTLAID</sequence>
<accession>A0A7I9YVC1</accession>
<dbReference type="AlphaFoldDB" id="A0A7I9YVC1"/>
<comment type="caution">
    <text evidence="1">The sequence shown here is derived from an EMBL/GenBank/DDBJ whole genome shotgun (WGS) entry which is preliminary data.</text>
</comment>
<proteinExistence type="predicted"/>
<dbReference type="EMBL" id="BLKZ01000001">
    <property type="protein sequence ID" value="GFG92654.1"/>
    <property type="molecule type" value="Genomic_DNA"/>
</dbReference>